<reference evidence="2 3" key="1">
    <citation type="journal article" date="2007" name="Nat. Biotechnol.">
        <title>Complete genome sequence of the erythromycin-producing bacterium Saccharopolyspora erythraea NRRL23338.</title>
        <authorList>
            <person name="Oliynyk M."/>
            <person name="Samborskyy M."/>
            <person name="Lester J.B."/>
            <person name="Mironenko T."/>
            <person name="Scott N."/>
            <person name="Dickens S."/>
            <person name="Haydock S.F."/>
            <person name="Leadlay P.F."/>
        </authorList>
    </citation>
    <scope>NUCLEOTIDE SEQUENCE [LARGE SCALE GENOMIC DNA]</scope>
    <source>
        <strain evidence="3">ATCC 11635 / DSM 40517 / JCM 4748 / NBRC 13426 / NCIMB 8594 / NRRL 2338</strain>
    </source>
</reference>
<keyword evidence="3" id="KW-1185">Reference proteome</keyword>
<evidence type="ECO:0000313" key="2">
    <source>
        <dbReference type="EMBL" id="CAM02672.1"/>
    </source>
</evidence>
<organism evidence="2 3">
    <name type="scientific">Saccharopolyspora erythraea (strain ATCC 11635 / DSM 40517 / JCM 4748 / NBRC 13426 / NCIMB 8594 / NRRL 2338)</name>
    <dbReference type="NCBI Taxonomy" id="405948"/>
    <lineage>
        <taxon>Bacteria</taxon>
        <taxon>Bacillati</taxon>
        <taxon>Actinomycetota</taxon>
        <taxon>Actinomycetes</taxon>
        <taxon>Pseudonocardiales</taxon>
        <taxon>Pseudonocardiaceae</taxon>
        <taxon>Saccharopolyspora</taxon>
    </lineage>
</organism>
<protein>
    <submittedName>
        <fullName evidence="2">Uncharacterized protein</fullName>
    </submittedName>
</protein>
<evidence type="ECO:0000256" key="1">
    <source>
        <dbReference type="SAM" id="MobiDB-lite"/>
    </source>
</evidence>
<accession>A4FF47</accession>
<evidence type="ECO:0000313" key="3">
    <source>
        <dbReference type="Proteomes" id="UP000006728"/>
    </source>
</evidence>
<gene>
    <name evidence="2" type="ordered locus">SACE_3397</name>
</gene>
<dbReference type="AlphaFoldDB" id="A4FF47"/>
<dbReference type="HOGENOM" id="CLU_2994014_0_0_11"/>
<dbReference type="KEGG" id="sen:SACE_3397"/>
<dbReference type="Proteomes" id="UP000006728">
    <property type="component" value="Chromosome"/>
</dbReference>
<sequence length="57" mass="5329">MPAVVWMSGASAGGTPTGSVALLIAAVSPGSLRMIGEAAPAAHPASSGRTDGPAGGR</sequence>
<name>A4FF47_SACEN</name>
<feature type="region of interest" description="Disordered" evidence="1">
    <location>
        <begin position="38"/>
        <end position="57"/>
    </location>
</feature>
<dbReference type="EMBL" id="AM420293">
    <property type="protein sequence ID" value="CAM02672.1"/>
    <property type="molecule type" value="Genomic_DNA"/>
</dbReference>
<dbReference type="STRING" id="405948.SACE_3397"/>
<proteinExistence type="predicted"/>